<dbReference type="Proteomes" id="UP000033540">
    <property type="component" value="Unassembled WGS sequence"/>
</dbReference>
<name>A0A0F0IGA5_ASPPU</name>
<reference evidence="1 2" key="1">
    <citation type="submission" date="2015-02" db="EMBL/GenBank/DDBJ databases">
        <title>Draft genome sequence of Aspergillus parasiticus SU-1.</title>
        <authorList>
            <person name="Yu J."/>
            <person name="Fedorova N."/>
            <person name="Yin Y."/>
            <person name="Losada L."/>
            <person name="Zafar N."/>
            <person name="Taujale R."/>
            <person name="Ehrlich K.C."/>
            <person name="Bhatnagar D."/>
            <person name="Cleveland T.E."/>
            <person name="Bennett J.W."/>
            <person name="Nierman W.C."/>
        </authorList>
    </citation>
    <scope>NUCLEOTIDE SEQUENCE [LARGE SCALE GENOMIC DNA]</scope>
    <source>
        <strain evidence="2">ATCC 56775 / NRRL 5862 / SRRC 143 / SU-1</strain>
    </source>
</reference>
<proteinExistence type="predicted"/>
<dbReference type="EMBL" id="JZEE01000336">
    <property type="protein sequence ID" value="KJK65772.1"/>
    <property type="molecule type" value="Genomic_DNA"/>
</dbReference>
<dbReference type="OrthoDB" id="4526039at2759"/>
<evidence type="ECO:0000313" key="2">
    <source>
        <dbReference type="Proteomes" id="UP000033540"/>
    </source>
</evidence>
<dbReference type="AlphaFoldDB" id="A0A0F0IGA5"/>
<comment type="caution">
    <text evidence="1">The sequence shown here is derived from an EMBL/GenBank/DDBJ whole genome shotgun (WGS) entry which is preliminary data.</text>
</comment>
<evidence type="ECO:0000313" key="1">
    <source>
        <dbReference type="EMBL" id="KJK65772.1"/>
    </source>
</evidence>
<dbReference type="Gene3D" id="2.60.120.560">
    <property type="entry name" value="Exo-inulinase, domain 1"/>
    <property type="match status" value="1"/>
</dbReference>
<gene>
    <name evidence="1" type="ORF">P875_00022190</name>
</gene>
<dbReference type="STRING" id="1403190.A0A0F0IGA5"/>
<accession>A0A0F0IGA5</accession>
<sequence length="532" mass="58906">MDALTSPIYIDYNEFFINSSNILTVPYENVTAAFKTPVATHYTAIDGFDWTQPYPGSHRDGHMAYLEISQEMPLSSSIVENATTVLSSLTFGIPNSMSSGGQPLPMDPSWYICRHVFISTKPEAKLAVDGGNKCDFLSQTCQADLKTSLTQDWGKAADGTMCSALGFDAIPPSCQDSFGFARQDVMAFDAAFLANTTLGPVQTNKEQQQYSWRIGTGYHDPGDARASALAANRTYLVATVWGYNQGAKHIQLHRATSRLSIIHHDYDVSIDSFSSNGNGGFIFCEFDAKASLDSYNGYYAGICNGLVVLGRADNNWNELKTIQAADIKAGQKHHLLIQTYEDSTSVYINDLNTPRMVIILRLCQHANYPEFHSITARPMTIFSLISQSRLGWTLAQKAARNPIIRASEVVDDPDFDTVNWAQIGEVAGLEIVSTDFDTIGFRGRMNNTWIFEDWDQKASFETVMSEAKDVAIKAIAKLKADGREPADDRFNTMTAALKTHGDARRYDQVQKITKEFEKKMSKGGSVPRTLIL</sequence>
<organism evidence="1 2">
    <name type="scientific">Aspergillus parasiticus (strain ATCC 56775 / NRRL 5862 / SRRC 143 / SU-1)</name>
    <dbReference type="NCBI Taxonomy" id="1403190"/>
    <lineage>
        <taxon>Eukaryota</taxon>
        <taxon>Fungi</taxon>
        <taxon>Dikarya</taxon>
        <taxon>Ascomycota</taxon>
        <taxon>Pezizomycotina</taxon>
        <taxon>Eurotiomycetes</taxon>
        <taxon>Eurotiomycetidae</taxon>
        <taxon>Eurotiales</taxon>
        <taxon>Aspergillaceae</taxon>
        <taxon>Aspergillus</taxon>
        <taxon>Aspergillus subgen. Circumdati</taxon>
    </lineage>
</organism>
<protein>
    <submittedName>
        <fullName evidence="1">Uncharacterized protein</fullName>
    </submittedName>
</protein>